<dbReference type="AlphaFoldDB" id="A0A0Q0RKS7"/>
<proteinExistence type="predicted"/>
<comment type="caution">
    <text evidence="1">The sequence shown here is derived from an EMBL/GenBank/DDBJ whole genome shotgun (WGS) entry which is preliminary data.</text>
</comment>
<protein>
    <recommendedName>
        <fullName evidence="3">Hydrolase</fullName>
    </recommendedName>
</protein>
<keyword evidence="2" id="KW-1185">Reference proteome</keyword>
<dbReference type="PANTHER" id="PTHR31118:SF12">
    <property type="entry name" value="CYCLASE-LIKE PROTEIN 2"/>
    <property type="match status" value="1"/>
</dbReference>
<accession>A0A0Q0RKS7</accession>
<gene>
    <name evidence="1" type="ORF">AOG55_04915</name>
</gene>
<dbReference type="Gene3D" id="3.50.30.50">
    <property type="entry name" value="Putative cyclase"/>
    <property type="match status" value="1"/>
</dbReference>
<evidence type="ECO:0000313" key="2">
    <source>
        <dbReference type="Proteomes" id="UP000050301"/>
    </source>
</evidence>
<evidence type="ECO:0008006" key="3">
    <source>
        <dbReference type="Google" id="ProtNLM"/>
    </source>
</evidence>
<dbReference type="EMBL" id="LKBH01000064">
    <property type="protein sequence ID" value="KQB36096.1"/>
    <property type="molecule type" value="Genomic_DNA"/>
</dbReference>
<organism evidence="1 2">
    <name type="scientific">Acidiplasma cupricumulans</name>
    <dbReference type="NCBI Taxonomy" id="312540"/>
    <lineage>
        <taxon>Archaea</taxon>
        <taxon>Methanobacteriati</taxon>
        <taxon>Thermoplasmatota</taxon>
        <taxon>Thermoplasmata</taxon>
        <taxon>Thermoplasmatales</taxon>
        <taxon>Ferroplasmaceae</taxon>
        <taxon>Acidiplasma</taxon>
    </lineage>
</organism>
<name>A0A0Q0RKS7_9ARCH</name>
<dbReference type="InterPro" id="IPR007325">
    <property type="entry name" value="KFase/CYL"/>
</dbReference>
<evidence type="ECO:0000313" key="1">
    <source>
        <dbReference type="EMBL" id="KQB36096.1"/>
    </source>
</evidence>
<dbReference type="Pfam" id="PF04199">
    <property type="entry name" value="Cyclase"/>
    <property type="match status" value="1"/>
</dbReference>
<dbReference type="SUPFAM" id="SSF102198">
    <property type="entry name" value="Putative cyclase"/>
    <property type="match status" value="1"/>
</dbReference>
<dbReference type="GO" id="GO:0019441">
    <property type="term" value="P:L-tryptophan catabolic process to kynurenine"/>
    <property type="evidence" value="ECO:0007669"/>
    <property type="project" value="InterPro"/>
</dbReference>
<dbReference type="GO" id="GO:0004061">
    <property type="term" value="F:arylformamidase activity"/>
    <property type="evidence" value="ECO:0007669"/>
    <property type="project" value="InterPro"/>
</dbReference>
<dbReference type="PANTHER" id="PTHR31118">
    <property type="entry name" value="CYCLASE-LIKE PROTEIN 2"/>
    <property type="match status" value="1"/>
</dbReference>
<dbReference type="InParanoid" id="A0A0Q0RKS7"/>
<dbReference type="Proteomes" id="UP000050301">
    <property type="component" value="Unassembled WGS sequence"/>
</dbReference>
<sequence>MEIIDITHTLINKMPVYPGLPEFTMSKFGSIESDGANSTLVNILTHHGTHMDAPYHIFSSGKFIEDFDINYVITKCIILDLTNKKPGDQIIVEDIAKFENIINDFNSIIFDTGWSSRRDDTNIYNKNWVGISKSLSGLLPKYNNLKLIGIDGLSIAPPPYTTKLSDIISIHKNILENDIFIIEELNLINIDFKGMDYIAGKLITAPLKLSKSDGSPVRALFYFDK</sequence>
<dbReference type="InterPro" id="IPR037175">
    <property type="entry name" value="KFase_sf"/>
</dbReference>
<dbReference type="RefSeq" id="WP_055040836.1">
    <property type="nucleotide sequence ID" value="NZ_LKBH01000064.1"/>
</dbReference>
<reference evidence="1 2" key="1">
    <citation type="submission" date="2015-09" db="EMBL/GenBank/DDBJ databases">
        <title>Heavy metals and arsenic resistance mechanisms in polyextremophilic archaea of the family Ferroplasmaceae.</title>
        <authorList>
            <person name="Bulaev A.G."/>
            <person name="Kanygina A.V."/>
        </authorList>
    </citation>
    <scope>NUCLEOTIDE SEQUENCE [LARGE SCALE GENOMIC DNA]</scope>
    <source>
        <strain evidence="1 2">BH2</strain>
    </source>
</reference>